<reference evidence="4" key="1">
    <citation type="submission" date="2016-10" db="EMBL/GenBank/DDBJ databases">
        <authorList>
            <person name="Varghese N."/>
            <person name="Submissions S."/>
        </authorList>
    </citation>
    <scope>NUCLEOTIDE SEQUENCE [LARGE SCALE GENOMIC DNA]</scope>
    <source>
        <strain evidence="4">DSM 20403</strain>
    </source>
</reference>
<sequence>MKIAVLTDSSAALTPTETAALHVATLHLPITLGNAEYRESLDASDETIIRRAKLSRDILSLGQNSLQEIGEIVHKLSEQGYDACVAIHISSGISGLGGNLVTYSNMRECPIPLYVFDSRATGISQKHQVLLACALAKAGFSPEDILSKLAVFRKSQQTYLFVNDVHTLLKTGHISNHLPSVVPVKTLLRFNEDGCLELEGKVLLMKNTYEDLAEKLEFQLRLMGSDFSFGMMYDETAASDWSIIDEKLHTDFPRLHIERMSMKPSLWSYAGKKSALLSFEPDWKLYV</sequence>
<dbReference type="GO" id="GO:0008289">
    <property type="term" value="F:lipid binding"/>
    <property type="evidence" value="ECO:0007669"/>
    <property type="project" value="UniProtKB-KW"/>
</dbReference>
<dbReference type="AlphaFoldDB" id="A0A1I2RUM9"/>
<keyword evidence="2" id="KW-0446">Lipid-binding</keyword>
<dbReference type="OrthoDB" id="5429275at2"/>
<dbReference type="Gene3D" id="3.40.50.10170">
    <property type="match status" value="1"/>
</dbReference>
<evidence type="ECO:0000313" key="4">
    <source>
        <dbReference type="Proteomes" id="UP000182635"/>
    </source>
</evidence>
<accession>A0A1I2RUM9</accession>
<dbReference type="RefSeq" id="WP_014072767.1">
    <property type="nucleotide sequence ID" value="NZ_AYYL01000016.1"/>
</dbReference>
<evidence type="ECO:0000256" key="1">
    <source>
        <dbReference type="ARBA" id="ARBA00003238"/>
    </source>
</evidence>
<dbReference type="PANTHER" id="PTHR33434">
    <property type="entry name" value="DEGV DOMAIN-CONTAINING PROTEIN DR_1986-RELATED"/>
    <property type="match status" value="1"/>
</dbReference>
<comment type="function">
    <text evidence="1">May bind long-chain fatty acids, such as palmitate, and may play a role in lipid transport or fatty acid metabolism.</text>
</comment>
<dbReference type="EMBL" id="FOPI01000021">
    <property type="protein sequence ID" value="SFG44415.1"/>
    <property type="molecule type" value="Genomic_DNA"/>
</dbReference>
<dbReference type="GeneID" id="29801667"/>
<proteinExistence type="predicted"/>
<protein>
    <submittedName>
        <fullName evidence="3">EDD domain protein, DegV family</fullName>
    </submittedName>
</protein>
<organism evidence="3 4">
    <name type="scientific">Ligilactobacillus ruminis DSM 20403 = NBRC 102161</name>
    <dbReference type="NCBI Taxonomy" id="1423798"/>
    <lineage>
        <taxon>Bacteria</taxon>
        <taxon>Bacillati</taxon>
        <taxon>Bacillota</taxon>
        <taxon>Bacilli</taxon>
        <taxon>Lactobacillales</taxon>
        <taxon>Lactobacillaceae</taxon>
        <taxon>Ligilactobacillus</taxon>
    </lineage>
</organism>
<gene>
    <name evidence="3" type="ORF">SAMN02910432_01410</name>
</gene>
<name>A0A1I2RUM9_9LACO</name>
<dbReference type="Proteomes" id="UP000182635">
    <property type="component" value="Unassembled WGS sequence"/>
</dbReference>
<dbReference type="PANTHER" id="PTHR33434:SF2">
    <property type="entry name" value="FATTY ACID-BINDING PROTEIN TM_1468"/>
    <property type="match status" value="1"/>
</dbReference>
<evidence type="ECO:0000256" key="2">
    <source>
        <dbReference type="ARBA" id="ARBA00023121"/>
    </source>
</evidence>
<evidence type="ECO:0000313" key="3">
    <source>
        <dbReference type="EMBL" id="SFG44415.1"/>
    </source>
</evidence>
<dbReference type="SUPFAM" id="SSF82549">
    <property type="entry name" value="DAK1/DegV-like"/>
    <property type="match status" value="1"/>
</dbReference>
<dbReference type="PROSITE" id="PS51482">
    <property type="entry name" value="DEGV"/>
    <property type="match status" value="1"/>
</dbReference>
<dbReference type="NCBIfam" id="TIGR00762">
    <property type="entry name" value="DegV"/>
    <property type="match status" value="1"/>
</dbReference>
<dbReference type="Pfam" id="PF02645">
    <property type="entry name" value="DegV"/>
    <property type="match status" value="1"/>
</dbReference>
<dbReference type="InterPro" id="IPR050270">
    <property type="entry name" value="DegV_domain_contain"/>
</dbReference>
<dbReference type="InterPro" id="IPR003797">
    <property type="entry name" value="DegV"/>
</dbReference>